<keyword evidence="3" id="KW-1185">Reference proteome</keyword>
<dbReference type="OrthoDB" id="9801785at2"/>
<dbReference type="KEGG" id="agf:ET445_01170"/>
<protein>
    <submittedName>
        <fullName evidence="2">NAD-dependent epimerase/dehydratase family protein</fullName>
    </submittedName>
</protein>
<evidence type="ECO:0000313" key="2">
    <source>
        <dbReference type="EMBL" id="QAY72150.1"/>
    </source>
</evidence>
<proteinExistence type="predicted"/>
<dbReference type="RefSeq" id="WP_129188076.1">
    <property type="nucleotide sequence ID" value="NZ_CP035491.1"/>
</dbReference>
<dbReference type="InterPro" id="IPR016040">
    <property type="entry name" value="NAD(P)-bd_dom"/>
</dbReference>
<dbReference type="PANTHER" id="PTHR48079:SF6">
    <property type="entry name" value="NAD(P)-BINDING DOMAIN-CONTAINING PROTEIN-RELATED"/>
    <property type="match status" value="1"/>
</dbReference>
<dbReference type="Pfam" id="PF13460">
    <property type="entry name" value="NAD_binding_10"/>
    <property type="match status" value="1"/>
</dbReference>
<dbReference type="GO" id="GO:0004029">
    <property type="term" value="F:aldehyde dehydrogenase (NAD+) activity"/>
    <property type="evidence" value="ECO:0007669"/>
    <property type="project" value="TreeGrafter"/>
</dbReference>
<dbReference type="EMBL" id="CP035491">
    <property type="protein sequence ID" value="QAY72150.1"/>
    <property type="molecule type" value="Genomic_DNA"/>
</dbReference>
<dbReference type="Gene3D" id="3.40.50.720">
    <property type="entry name" value="NAD(P)-binding Rossmann-like Domain"/>
    <property type="match status" value="1"/>
</dbReference>
<dbReference type="InterPro" id="IPR051783">
    <property type="entry name" value="NAD(P)-dependent_oxidoreduct"/>
</dbReference>
<gene>
    <name evidence="2" type="ORF">ET445_01170</name>
</gene>
<evidence type="ECO:0000313" key="3">
    <source>
        <dbReference type="Proteomes" id="UP000291259"/>
    </source>
</evidence>
<accession>A0A4P6F7T8</accession>
<sequence length="289" mass="29893">MTLLLTGATGYIGSTVLDRLVASGHDVIAVVRSYESAAKVKARGARAVIGDVTDVSWFASALEDADGAIHLAVPDEGAEAFNTAIVDAAISAYAGTGKRFVLTSGIWEFGAGDLRDDEPVDPPALVAWRVPIEERLLASDVNAVVVAPGLVYGRGLGFGNVVADAPRAASGAIRLVGDGKQHWSWVHVDDLARLYELAVTSPEASGRIIAVDGTPVPMRAFAEALALAEDVPGVEAESADASRERLGTAFADALLLDERAAGAKARSLGWTPEHTSVLGAVEGREASAA</sequence>
<dbReference type="PANTHER" id="PTHR48079">
    <property type="entry name" value="PROTEIN YEEZ"/>
    <property type="match status" value="1"/>
</dbReference>
<dbReference type="AlphaFoldDB" id="A0A4P6F7T8"/>
<dbReference type="InterPro" id="IPR036291">
    <property type="entry name" value="NAD(P)-bd_dom_sf"/>
</dbReference>
<feature type="domain" description="NAD(P)-binding" evidence="1">
    <location>
        <begin position="7"/>
        <end position="150"/>
    </location>
</feature>
<dbReference type="SUPFAM" id="SSF51735">
    <property type="entry name" value="NAD(P)-binding Rossmann-fold domains"/>
    <property type="match status" value="1"/>
</dbReference>
<organism evidence="2 3">
    <name type="scientific">Agromyces protaetiae</name>
    <dbReference type="NCBI Taxonomy" id="2509455"/>
    <lineage>
        <taxon>Bacteria</taxon>
        <taxon>Bacillati</taxon>
        <taxon>Actinomycetota</taxon>
        <taxon>Actinomycetes</taxon>
        <taxon>Micrococcales</taxon>
        <taxon>Microbacteriaceae</taxon>
        <taxon>Agromyces</taxon>
    </lineage>
</organism>
<reference evidence="2 3" key="1">
    <citation type="submission" date="2019-01" db="EMBL/GenBank/DDBJ databases">
        <title>Genome sequencing of strain FW100M-8.</title>
        <authorList>
            <person name="Heo J."/>
            <person name="Kim S.-J."/>
            <person name="Kim J.-S."/>
            <person name="Hong S.-B."/>
            <person name="Kwon S.-W."/>
        </authorList>
    </citation>
    <scope>NUCLEOTIDE SEQUENCE [LARGE SCALE GENOMIC DNA]</scope>
    <source>
        <strain evidence="2 3">FW100M-8</strain>
    </source>
</reference>
<dbReference type="Proteomes" id="UP000291259">
    <property type="component" value="Chromosome"/>
</dbReference>
<evidence type="ECO:0000259" key="1">
    <source>
        <dbReference type="Pfam" id="PF13460"/>
    </source>
</evidence>
<dbReference type="GO" id="GO:0005737">
    <property type="term" value="C:cytoplasm"/>
    <property type="evidence" value="ECO:0007669"/>
    <property type="project" value="TreeGrafter"/>
</dbReference>
<name>A0A4P6F7T8_9MICO</name>